<keyword evidence="1" id="KW-0812">Transmembrane</keyword>
<keyword evidence="3" id="KW-0808">Transferase</keyword>
<dbReference type="PANTHER" id="PTHR41710:SF2">
    <property type="entry name" value="GLYCOSYL TRANSFERASE FAMILY 39_83 DOMAIN-CONTAINING PROTEIN"/>
    <property type="match status" value="1"/>
</dbReference>
<comment type="caution">
    <text evidence="3">The sequence shown here is derived from an EMBL/GenBank/DDBJ whole genome shotgun (WGS) entry which is preliminary data.</text>
</comment>
<feature type="transmembrane region" description="Helical" evidence="1">
    <location>
        <begin position="264"/>
        <end position="290"/>
    </location>
</feature>
<accession>A0A498GYY8</accession>
<feature type="transmembrane region" description="Helical" evidence="1">
    <location>
        <begin position="19"/>
        <end position="35"/>
    </location>
</feature>
<dbReference type="OrthoDB" id="313515at2157"/>
<feature type="transmembrane region" description="Helical" evidence="1">
    <location>
        <begin position="119"/>
        <end position="136"/>
    </location>
</feature>
<dbReference type="InterPro" id="IPR019962">
    <property type="entry name" value="CHP03663"/>
</dbReference>
<feature type="transmembrane region" description="Helical" evidence="1">
    <location>
        <begin position="186"/>
        <end position="202"/>
    </location>
</feature>
<evidence type="ECO:0000259" key="2">
    <source>
        <dbReference type="Pfam" id="PF13231"/>
    </source>
</evidence>
<protein>
    <submittedName>
        <fullName evidence="3">Glycosyl transferase</fullName>
    </submittedName>
</protein>
<feature type="transmembrane region" description="Helical" evidence="1">
    <location>
        <begin position="335"/>
        <end position="353"/>
    </location>
</feature>
<evidence type="ECO:0000256" key="1">
    <source>
        <dbReference type="SAM" id="Phobius"/>
    </source>
</evidence>
<sequence length="533" mass="61323">MTAAGFYDRIREQLSYERLFFLIFLVALGLRFYQLDLKLFHHDEAIHAWFSYRLLTEGIYTYDPMYHGPLLYYVTAGMFSVFGDSDLVGRVVPALLGLALIPLLYPIYRLGYLDKRQTLIAALFIAVSPGMVYFSRFLRNDIFIIFFTLVLLVSLLYYFERRETKYALIAGAAVGFGMSSKENMPIVLAIFGSYLIYLISTRRLELPKRWKTDLLFGALVTVGIMAAFYSSFGAHPEVLADGWLKAIEHWTAMHQQERLGGPPFFYIIFFLLYEVPIFILAVFGIGQFLAGNGRGTRAVREIRRRLARKSDTAAPLPQDLDEVVGTRIFDRREEFMRFSIYWLVLSVGAYAYIGEKVPWLILHQLLPLIFVAVYAMTTKKAAIAVGASIFLIAMTWHVGFVPVDINEPIVQVQNSEDLREIMAMIDASEKVAIASDTYWPLPWYYRGEQASKISYYGGKVDESTIYSQNFDMVIAYDQDTYPSLTGYDKERYKLSYWFSYYDNQDRIAEYYLMRDGKTGSMNIDVFTKKAPSL</sequence>
<evidence type="ECO:0000313" key="4">
    <source>
        <dbReference type="Proteomes" id="UP000290932"/>
    </source>
</evidence>
<dbReference type="RefSeq" id="WP_128693588.1">
    <property type="nucleotide sequence ID" value="NZ_LHQS01000002.1"/>
</dbReference>
<dbReference type="Pfam" id="PF13231">
    <property type="entry name" value="PMT_2"/>
    <property type="match status" value="1"/>
</dbReference>
<dbReference type="NCBIfam" id="TIGR03663">
    <property type="entry name" value="flippase activity-associated protein Agl23"/>
    <property type="match status" value="1"/>
</dbReference>
<feature type="domain" description="Glycosyltransferase RgtA/B/C/D-like" evidence="2">
    <location>
        <begin position="67"/>
        <end position="222"/>
    </location>
</feature>
<feature type="transmembrane region" description="Helical" evidence="1">
    <location>
        <begin position="87"/>
        <end position="107"/>
    </location>
</feature>
<feature type="transmembrane region" description="Helical" evidence="1">
    <location>
        <begin position="214"/>
        <end position="232"/>
    </location>
</feature>
<reference evidence="3 4" key="1">
    <citation type="journal article" date="2015" name="Int. J. Syst. Evol. Microbiol.">
        <title>Methanoculleus taiwanensis sp. nov., a methanogen isolated from deep marine sediment at the deformation front area near Taiwan.</title>
        <authorList>
            <person name="Weng C.Y."/>
            <person name="Chen S.C."/>
            <person name="Lai M.C."/>
            <person name="Wu S.Y."/>
            <person name="Lin S."/>
            <person name="Yang T.F."/>
            <person name="Chen P.C."/>
        </authorList>
    </citation>
    <scope>NUCLEOTIDE SEQUENCE [LARGE SCALE GENOMIC DNA]</scope>
    <source>
        <strain evidence="3 4">CYW4</strain>
    </source>
</reference>
<name>A0A498GYY8_9EURY</name>
<evidence type="ECO:0000313" key="3">
    <source>
        <dbReference type="EMBL" id="RXE55881.1"/>
    </source>
</evidence>
<organism evidence="3 4">
    <name type="scientific">Methanoculleus taiwanensis</name>
    <dbReference type="NCBI Taxonomy" id="1550565"/>
    <lineage>
        <taxon>Archaea</taxon>
        <taxon>Methanobacteriati</taxon>
        <taxon>Methanobacteriota</taxon>
        <taxon>Stenosarchaea group</taxon>
        <taxon>Methanomicrobia</taxon>
        <taxon>Methanomicrobiales</taxon>
        <taxon>Methanomicrobiaceae</taxon>
        <taxon>Methanoculleus</taxon>
    </lineage>
</organism>
<keyword evidence="4" id="KW-1185">Reference proteome</keyword>
<feature type="transmembrane region" description="Helical" evidence="1">
    <location>
        <begin position="359"/>
        <end position="376"/>
    </location>
</feature>
<proteinExistence type="predicted"/>
<dbReference type="EMBL" id="LHQS01000002">
    <property type="protein sequence ID" value="RXE55881.1"/>
    <property type="molecule type" value="Genomic_DNA"/>
</dbReference>
<feature type="transmembrane region" description="Helical" evidence="1">
    <location>
        <begin position="142"/>
        <end position="159"/>
    </location>
</feature>
<feature type="transmembrane region" description="Helical" evidence="1">
    <location>
        <begin position="383"/>
        <end position="403"/>
    </location>
</feature>
<gene>
    <name evidence="3" type="ORF">ABH15_06595</name>
</gene>
<dbReference type="GO" id="GO:0016740">
    <property type="term" value="F:transferase activity"/>
    <property type="evidence" value="ECO:0007669"/>
    <property type="project" value="UniProtKB-KW"/>
</dbReference>
<dbReference type="AlphaFoldDB" id="A0A498GYY8"/>
<keyword evidence="1" id="KW-0472">Membrane</keyword>
<dbReference type="PANTHER" id="PTHR41710">
    <property type="entry name" value="GLYCOSYL TRANSFERASE, FAMILY 39"/>
    <property type="match status" value="1"/>
</dbReference>
<dbReference type="InterPro" id="IPR038731">
    <property type="entry name" value="RgtA/B/C-like"/>
</dbReference>
<keyword evidence="1" id="KW-1133">Transmembrane helix</keyword>
<dbReference type="Proteomes" id="UP000290932">
    <property type="component" value="Unassembled WGS sequence"/>
</dbReference>